<evidence type="ECO:0000313" key="2">
    <source>
        <dbReference type="EMBL" id="MCM8557385.1"/>
    </source>
</evidence>
<keyword evidence="3" id="KW-1185">Reference proteome</keyword>
<reference evidence="2" key="1">
    <citation type="submission" date="2022-06" db="EMBL/GenBank/DDBJ databases">
        <title>Sphingomicrobium sedimins sp. nov., a marine bacterium isolated from tidal flat.</title>
        <authorList>
            <person name="Kim C.-H."/>
            <person name="Yoo Y."/>
            <person name="Kim J.-J."/>
        </authorList>
    </citation>
    <scope>NUCLEOTIDE SEQUENCE</scope>
    <source>
        <strain evidence="2">GRR-S6-50</strain>
    </source>
</reference>
<keyword evidence="1" id="KW-0472">Membrane</keyword>
<evidence type="ECO:0000313" key="3">
    <source>
        <dbReference type="Proteomes" id="UP001155128"/>
    </source>
</evidence>
<evidence type="ECO:0000256" key="1">
    <source>
        <dbReference type="SAM" id="Phobius"/>
    </source>
</evidence>
<feature type="transmembrane region" description="Helical" evidence="1">
    <location>
        <begin position="146"/>
        <end position="164"/>
    </location>
</feature>
<dbReference type="EMBL" id="JAMSHT010000001">
    <property type="protein sequence ID" value="MCM8557385.1"/>
    <property type="molecule type" value="Genomic_DNA"/>
</dbReference>
<feature type="transmembrane region" description="Helical" evidence="1">
    <location>
        <begin position="36"/>
        <end position="56"/>
    </location>
</feature>
<keyword evidence="1" id="KW-1133">Transmembrane helix</keyword>
<dbReference type="AlphaFoldDB" id="A0A9X2EG45"/>
<dbReference type="Proteomes" id="UP001155128">
    <property type="component" value="Unassembled WGS sequence"/>
</dbReference>
<feature type="transmembrane region" description="Helical" evidence="1">
    <location>
        <begin position="62"/>
        <end position="82"/>
    </location>
</feature>
<name>A0A9X2EG45_9SPHN</name>
<dbReference type="RefSeq" id="WP_252113412.1">
    <property type="nucleotide sequence ID" value="NZ_JAMSHT010000001.1"/>
</dbReference>
<comment type="caution">
    <text evidence="2">The sequence shown here is derived from an EMBL/GenBank/DDBJ whole genome shotgun (WGS) entry which is preliminary data.</text>
</comment>
<organism evidence="2 3">
    <name type="scientific">Sphingomicrobium sediminis</name>
    <dbReference type="NCBI Taxonomy" id="2950949"/>
    <lineage>
        <taxon>Bacteria</taxon>
        <taxon>Pseudomonadati</taxon>
        <taxon>Pseudomonadota</taxon>
        <taxon>Alphaproteobacteria</taxon>
        <taxon>Sphingomonadales</taxon>
        <taxon>Sphingomonadaceae</taxon>
        <taxon>Sphingomicrobium</taxon>
    </lineage>
</organism>
<sequence length="172" mass="19331">MISFKESERTKAAREKIGMASKDTTAWGFNTHPRKILALSIYALSAYSVGALLRLFSPVDWLAILGLLLIASAAFATVPIWSSRVYKIASNEKIKLDEFELQMRLRSITSAYQGVAVVVVLFMGYLMIANDVGLWLPNVADHLNGFFWGFMLYVLILPVLILSWKLRDIEAE</sequence>
<gene>
    <name evidence="2" type="ORF">NDO55_06075</name>
</gene>
<feature type="transmembrane region" description="Helical" evidence="1">
    <location>
        <begin position="103"/>
        <end position="126"/>
    </location>
</feature>
<accession>A0A9X2EG45</accession>
<protein>
    <submittedName>
        <fullName evidence="2">Uncharacterized protein</fullName>
    </submittedName>
</protein>
<keyword evidence="1" id="KW-0812">Transmembrane</keyword>
<proteinExistence type="predicted"/>